<evidence type="ECO:0000313" key="2">
    <source>
        <dbReference type="Proteomes" id="UP000553632"/>
    </source>
</evidence>
<gene>
    <name evidence="1" type="ORF">FOZ63_011772</name>
</gene>
<protein>
    <submittedName>
        <fullName evidence="1">Uncharacterized protein</fullName>
    </submittedName>
</protein>
<dbReference type="Proteomes" id="UP000553632">
    <property type="component" value="Unassembled WGS sequence"/>
</dbReference>
<dbReference type="AlphaFoldDB" id="A0A7J6TYU1"/>
<accession>A0A7J6TYU1</accession>
<organism evidence="1 2">
    <name type="scientific">Perkinsus olseni</name>
    <name type="common">Perkinsus atlanticus</name>
    <dbReference type="NCBI Taxonomy" id="32597"/>
    <lineage>
        <taxon>Eukaryota</taxon>
        <taxon>Sar</taxon>
        <taxon>Alveolata</taxon>
        <taxon>Perkinsozoa</taxon>
        <taxon>Perkinsea</taxon>
        <taxon>Perkinsida</taxon>
        <taxon>Perkinsidae</taxon>
        <taxon>Perkinsus</taxon>
    </lineage>
</organism>
<reference evidence="1 2" key="1">
    <citation type="submission" date="2020-04" db="EMBL/GenBank/DDBJ databases">
        <title>Perkinsus olseni comparative genomics.</title>
        <authorList>
            <person name="Bogema D.R."/>
        </authorList>
    </citation>
    <scope>NUCLEOTIDE SEQUENCE [LARGE SCALE GENOMIC DNA]</scope>
    <source>
        <strain evidence="1 2">ATCC PRA-207</strain>
    </source>
</reference>
<keyword evidence="2" id="KW-1185">Reference proteome</keyword>
<feature type="non-terminal residue" evidence="1">
    <location>
        <position position="1"/>
    </location>
</feature>
<dbReference type="EMBL" id="JABANO010007223">
    <property type="protein sequence ID" value="KAF4750453.1"/>
    <property type="molecule type" value="Genomic_DNA"/>
</dbReference>
<proteinExistence type="predicted"/>
<feature type="non-terminal residue" evidence="1">
    <location>
        <position position="155"/>
    </location>
</feature>
<sequence>ELDKQLQTTNVWEPKCQNSLGEGVHGPKLLLDRGQYCLTTSWTPHLLKTIRVGLSSAYKLCTAVPRPWSLVLKFVSGGVNSRGARLPKREKAEAHCAEVWRRSSYSRAIDVVAFLTGKISSLAVSATTPLNGKASVVSLGVKLISATLSAPSWCL</sequence>
<name>A0A7J6TYU1_PEROL</name>
<evidence type="ECO:0000313" key="1">
    <source>
        <dbReference type="EMBL" id="KAF4750453.1"/>
    </source>
</evidence>
<comment type="caution">
    <text evidence="1">The sequence shown here is derived from an EMBL/GenBank/DDBJ whole genome shotgun (WGS) entry which is preliminary data.</text>
</comment>